<feature type="transmembrane region" description="Helical" evidence="1">
    <location>
        <begin position="287"/>
        <end position="312"/>
    </location>
</feature>
<feature type="transmembrane region" description="Helical" evidence="1">
    <location>
        <begin position="369"/>
        <end position="402"/>
    </location>
</feature>
<evidence type="ECO:0000313" key="2">
    <source>
        <dbReference type="EMBL" id="HIS47222.1"/>
    </source>
</evidence>
<name>A0A9D1F4Y5_9FIRM</name>
<protein>
    <submittedName>
        <fullName evidence="2">ABC transporter permease</fullName>
    </submittedName>
</protein>
<keyword evidence="1" id="KW-1133">Transmembrane helix</keyword>
<evidence type="ECO:0000256" key="1">
    <source>
        <dbReference type="SAM" id="Phobius"/>
    </source>
</evidence>
<dbReference type="Pfam" id="PF12679">
    <property type="entry name" value="ABC2_membrane_2"/>
    <property type="match status" value="1"/>
</dbReference>
<evidence type="ECO:0000313" key="3">
    <source>
        <dbReference type="Proteomes" id="UP000823927"/>
    </source>
</evidence>
<organism evidence="2 3">
    <name type="scientific">Candidatus Scybalocola faecigallinarum</name>
    <dbReference type="NCBI Taxonomy" id="2840941"/>
    <lineage>
        <taxon>Bacteria</taxon>
        <taxon>Bacillati</taxon>
        <taxon>Bacillota</taxon>
        <taxon>Clostridia</taxon>
        <taxon>Lachnospirales</taxon>
        <taxon>Lachnospiraceae</taxon>
        <taxon>Lachnospiraceae incertae sedis</taxon>
        <taxon>Candidatus Scybalocola (ex Gilroy et al. 2021)</taxon>
    </lineage>
</organism>
<reference evidence="2" key="2">
    <citation type="journal article" date="2021" name="PeerJ">
        <title>Extensive microbial diversity within the chicken gut microbiome revealed by metagenomics and culture.</title>
        <authorList>
            <person name="Gilroy R."/>
            <person name="Ravi A."/>
            <person name="Getino M."/>
            <person name="Pursley I."/>
            <person name="Horton D.L."/>
            <person name="Alikhan N.F."/>
            <person name="Baker D."/>
            <person name="Gharbi K."/>
            <person name="Hall N."/>
            <person name="Watson M."/>
            <person name="Adriaenssens E.M."/>
            <person name="Foster-Nyarko E."/>
            <person name="Jarju S."/>
            <person name="Secka A."/>
            <person name="Antonio M."/>
            <person name="Oren A."/>
            <person name="Chaudhuri R.R."/>
            <person name="La Ragione R."/>
            <person name="Hildebrand F."/>
            <person name="Pallen M.J."/>
        </authorList>
    </citation>
    <scope>NUCLEOTIDE SEQUENCE</scope>
    <source>
        <strain evidence="2">CHK178-757</strain>
    </source>
</reference>
<feature type="transmembrane region" description="Helical" evidence="1">
    <location>
        <begin position="12"/>
        <end position="33"/>
    </location>
</feature>
<feature type="transmembrane region" description="Helical" evidence="1">
    <location>
        <begin position="324"/>
        <end position="349"/>
    </location>
</feature>
<accession>A0A9D1F4Y5</accession>
<dbReference type="EMBL" id="DVIT01000025">
    <property type="protein sequence ID" value="HIS47222.1"/>
    <property type="molecule type" value="Genomic_DNA"/>
</dbReference>
<reference evidence="2" key="1">
    <citation type="submission" date="2020-10" db="EMBL/GenBank/DDBJ databases">
        <authorList>
            <person name="Gilroy R."/>
        </authorList>
    </citation>
    <scope>NUCLEOTIDE SEQUENCE</scope>
    <source>
        <strain evidence="2">CHK178-757</strain>
    </source>
</reference>
<gene>
    <name evidence="2" type="ORF">IAB46_06630</name>
</gene>
<keyword evidence="1" id="KW-0812">Transmembrane</keyword>
<dbReference type="AlphaFoldDB" id="A0A9D1F4Y5"/>
<dbReference type="Proteomes" id="UP000823927">
    <property type="component" value="Unassembled WGS sequence"/>
</dbReference>
<keyword evidence="1" id="KW-0472">Membrane</keyword>
<proteinExistence type="predicted"/>
<feature type="transmembrane region" description="Helical" evidence="1">
    <location>
        <begin position="194"/>
        <end position="211"/>
    </location>
</feature>
<sequence length="408" mass="46069">MKLILCEMKKVFKGPIVWIALVIAIAVNIVQIISGSAAPVLSTDIQELKDRYAYFAGPITPEWSQRYQQEADQILTDPKYQVSEEEAESIIQQYVNEWGYTEETVRDNGALFLNEAGVTAHEKYEDVTVAANFYKYAMDFGEQMAQYYGDTYPGEKGEAFADYTLERYTYLANEYVANYNYDFGYGNIRKIMTVYPYTLGLVVLVALAPIFSSEYSRRTDALLLTSKNGKKRLAHGKLAAGLWTGVILWSIITVLNVAVIFCLYGTAGWEAFWQDWISTVAPFPWNQGIATVAAIFTSLLGTLFFVFILMLVSSISKNQFVSIIIGAVILLFPVFDFGFTGNYAVQMIYNFLPSRMMMGERIWQGFDLFYLAGAVIPYQYIAITFAVVASICTIPVTTHLFVRHQVEN</sequence>
<feature type="transmembrane region" description="Helical" evidence="1">
    <location>
        <begin position="240"/>
        <end position="267"/>
    </location>
</feature>
<comment type="caution">
    <text evidence="2">The sequence shown here is derived from an EMBL/GenBank/DDBJ whole genome shotgun (WGS) entry which is preliminary data.</text>
</comment>